<dbReference type="InterPro" id="IPR036265">
    <property type="entry name" value="HIT-like_sf"/>
</dbReference>
<gene>
    <name evidence="4" type="ORF">QEH59_17450</name>
</gene>
<evidence type="ECO:0000259" key="3">
    <source>
        <dbReference type="PROSITE" id="PS51084"/>
    </source>
</evidence>
<evidence type="ECO:0000313" key="5">
    <source>
        <dbReference type="Proteomes" id="UP001243717"/>
    </source>
</evidence>
<feature type="short sequence motif" description="Histidine triad motif" evidence="2">
    <location>
        <begin position="136"/>
        <end position="140"/>
    </location>
</feature>
<dbReference type="RefSeq" id="WP_308986661.1">
    <property type="nucleotide sequence ID" value="NZ_JARXIC010000054.1"/>
</dbReference>
<protein>
    <submittedName>
        <fullName evidence="4">HIT domain-containing protein</fullName>
    </submittedName>
</protein>
<dbReference type="Gene3D" id="3.30.428.10">
    <property type="entry name" value="HIT-like"/>
    <property type="match status" value="1"/>
</dbReference>
<dbReference type="Pfam" id="PF01230">
    <property type="entry name" value="HIT"/>
    <property type="match status" value="1"/>
</dbReference>
<comment type="caution">
    <text evidence="4">The sequence shown here is derived from an EMBL/GenBank/DDBJ whole genome shotgun (WGS) entry which is preliminary data.</text>
</comment>
<dbReference type="SUPFAM" id="SSF54197">
    <property type="entry name" value="HIT-like"/>
    <property type="match status" value="1"/>
</dbReference>
<organism evidence="4 5">
    <name type="scientific">Thalassobacterium sedimentorum</name>
    <dbReference type="NCBI Taxonomy" id="3041258"/>
    <lineage>
        <taxon>Bacteria</taxon>
        <taxon>Pseudomonadati</taxon>
        <taxon>Verrucomicrobiota</taxon>
        <taxon>Opitutia</taxon>
        <taxon>Puniceicoccales</taxon>
        <taxon>Coraliomargaritaceae</taxon>
        <taxon>Thalassobacterium</taxon>
    </lineage>
</organism>
<reference evidence="4 5" key="1">
    <citation type="submission" date="2023-04" db="EMBL/GenBank/DDBJ databases">
        <title>A novel bacteria isolated from coastal sediment.</title>
        <authorList>
            <person name="Liu X.-J."/>
            <person name="Du Z.-J."/>
        </authorList>
    </citation>
    <scope>NUCLEOTIDE SEQUENCE [LARGE SCALE GENOMIC DNA]</scope>
    <source>
        <strain evidence="4 5">SDUM461004</strain>
    </source>
</reference>
<accession>A0ABU1AN44</accession>
<dbReference type="InterPro" id="IPR052908">
    <property type="entry name" value="AP-4-A_phosphorylase"/>
</dbReference>
<dbReference type="Proteomes" id="UP001243717">
    <property type="component" value="Unassembled WGS sequence"/>
</dbReference>
<keyword evidence="5" id="KW-1185">Reference proteome</keyword>
<dbReference type="CDD" id="cd01275">
    <property type="entry name" value="FHIT"/>
    <property type="match status" value="1"/>
</dbReference>
<feature type="domain" description="HIT" evidence="3">
    <location>
        <begin position="41"/>
        <end position="151"/>
    </location>
</feature>
<dbReference type="InterPro" id="IPR011146">
    <property type="entry name" value="HIT-like"/>
</dbReference>
<dbReference type="EMBL" id="JARXIC010000054">
    <property type="protein sequence ID" value="MDQ8196224.1"/>
    <property type="molecule type" value="Genomic_DNA"/>
</dbReference>
<evidence type="ECO:0000256" key="1">
    <source>
        <dbReference type="ARBA" id="ARBA00022741"/>
    </source>
</evidence>
<proteinExistence type="predicted"/>
<dbReference type="PROSITE" id="PS51084">
    <property type="entry name" value="HIT_2"/>
    <property type="match status" value="1"/>
</dbReference>
<keyword evidence="1" id="KW-0547">Nucleotide-binding</keyword>
<name>A0ABU1AN44_9BACT</name>
<dbReference type="PANTHER" id="PTHR42997">
    <property type="entry name" value="HIT FAMILY HYDROLASE"/>
    <property type="match status" value="1"/>
</dbReference>
<evidence type="ECO:0000313" key="4">
    <source>
        <dbReference type="EMBL" id="MDQ8196224.1"/>
    </source>
</evidence>
<sequence length="179" mass="20265">MDHSASKQTSTQLPPSMERLHAYWRMPYILAPKDPDAGGNPFTRITQSGDDAKEYILLRGTHNFIVMNRYPYNAGHLLVLPYREVARLEDLSREERHELMDLIVEAQALLTRALRPDGFNTGFNFGNAAGAGIPSHLHCHVVPRWNGDTNFMPVIGNTRVLPDSMDAMWQRLHACIEAE</sequence>
<dbReference type="InterPro" id="IPR039383">
    <property type="entry name" value="FHIT"/>
</dbReference>
<dbReference type="PANTHER" id="PTHR42997:SF1">
    <property type="entry name" value="AP-4-A PHOSPHORYLASE"/>
    <property type="match status" value="1"/>
</dbReference>
<evidence type="ECO:0000256" key="2">
    <source>
        <dbReference type="PROSITE-ProRule" id="PRU00464"/>
    </source>
</evidence>